<dbReference type="RefSeq" id="WP_067259881.1">
    <property type="nucleotide sequence ID" value="NZ_LWMW01000108.1"/>
</dbReference>
<reference evidence="1 2" key="1">
    <citation type="submission" date="2016-04" db="EMBL/GenBank/DDBJ databases">
        <title>Genome sequence of Methanobrevibacter cuticularis DSM 11139.</title>
        <authorList>
            <person name="Poehlein A."/>
            <person name="Seedorf H."/>
            <person name="Daniel R."/>
        </authorList>
    </citation>
    <scope>NUCLEOTIDE SEQUENCE [LARGE SCALE GENOMIC DNA]</scope>
    <source>
        <strain evidence="1 2">DSM 11139</strain>
    </source>
</reference>
<dbReference type="OrthoDB" id="76757at2157"/>
<dbReference type="Pfam" id="PF19891">
    <property type="entry name" value="DUF6364"/>
    <property type="match status" value="1"/>
</dbReference>
<evidence type="ECO:0000313" key="1">
    <source>
        <dbReference type="EMBL" id="KZX15801.1"/>
    </source>
</evidence>
<protein>
    <submittedName>
        <fullName evidence="1">Uncharacterized protein</fullName>
    </submittedName>
</protein>
<evidence type="ECO:0000313" key="2">
    <source>
        <dbReference type="Proteomes" id="UP000077275"/>
    </source>
</evidence>
<comment type="caution">
    <text evidence="1">The sequence shown here is derived from an EMBL/GenBank/DDBJ whole genome shotgun (WGS) entry which is preliminary data.</text>
</comment>
<organism evidence="1 2">
    <name type="scientific">Methanobrevibacter cuticularis</name>
    <dbReference type="NCBI Taxonomy" id="47311"/>
    <lineage>
        <taxon>Archaea</taxon>
        <taxon>Methanobacteriati</taxon>
        <taxon>Methanobacteriota</taxon>
        <taxon>Methanomada group</taxon>
        <taxon>Methanobacteria</taxon>
        <taxon>Methanobacteriales</taxon>
        <taxon>Methanobacteriaceae</taxon>
        <taxon>Methanobrevibacter</taxon>
    </lineage>
</organism>
<dbReference type="EMBL" id="LWMW01000108">
    <property type="protein sequence ID" value="KZX15801.1"/>
    <property type="molecule type" value="Genomic_DNA"/>
</dbReference>
<dbReference type="Gene3D" id="1.10.1220.10">
    <property type="entry name" value="Met repressor-like"/>
    <property type="match status" value="1"/>
</dbReference>
<keyword evidence="2" id="KW-1185">Reference proteome</keyword>
<accession>A0A166DNW2</accession>
<dbReference type="Proteomes" id="UP000077275">
    <property type="component" value="Unassembled WGS sequence"/>
</dbReference>
<name>A0A166DNW2_9EURY</name>
<dbReference type="SUPFAM" id="SSF47598">
    <property type="entry name" value="Ribbon-helix-helix"/>
    <property type="match status" value="1"/>
</dbReference>
<gene>
    <name evidence="1" type="ORF">MBCUT_13050</name>
</gene>
<dbReference type="InterPro" id="IPR010985">
    <property type="entry name" value="Ribbon_hlx_hlx"/>
</dbReference>
<proteinExistence type="predicted"/>
<dbReference type="InterPro" id="IPR013321">
    <property type="entry name" value="Arc_rbn_hlx_hlx"/>
</dbReference>
<sequence>MQSKVKTTLNLDTDILKAIKVVALNKDTTQTEIINEYLKQGLKNEPEINTKNKSLKDLIGMIEVDEPFNSVEEVRKLRNKE</sequence>
<dbReference type="AlphaFoldDB" id="A0A166DNW2"/>
<dbReference type="InterPro" id="IPR045944">
    <property type="entry name" value="DUF6364"/>
</dbReference>
<dbReference type="GO" id="GO:0006355">
    <property type="term" value="P:regulation of DNA-templated transcription"/>
    <property type="evidence" value="ECO:0007669"/>
    <property type="project" value="InterPro"/>
</dbReference>
<dbReference type="PATRIC" id="fig|47311.3.peg.1426"/>
<dbReference type="STRING" id="47311.MBCUT_13050"/>